<feature type="region of interest" description="Disordered" evidence="1">
    <location>
        <begin position="1"/>
        <end position="24"/>
    </location>
</feature>
<feature type="region of interest" description="Disordered" evidence="1">
    <location>
        <begin position="311"/>
        <end position="371"/>
    </location>
</feature>
<evidence type="ECO:0000313" key="2">
    <source>
        <dbReference type="EMBL" id="KAJ7191641.1"/>
    </source>
</evidence>
<name>A0AAD6UPH5_9AGAR</name>
<dbReference type="AlphaFoldDB" id="A0AAD6UPH5"/>
<reference evidence="2" key="1">
    <citation type="submission" date="2023-03" db="EMBL/GenBank/DDBJ databases">
        <title>Massive genome expansion in bonnet fungi (Mycena s.s.) driven by repeated elements and novel gene families across ecological guilds.</title>
        <authorList>
            <consortium name="Lawrence Berkeley National Laboratory"/>
            <person name="Harder C.B."/>
            <person name="Miyauchi S."/>
            <person name="Viragh M."/>
            <person name="Kuo A."/>
            <person name="Thoen E."/>
            <person name="Andreopoulos B."/>
            <person name="Lu D."/>
            <person name="Skrede I."/>
            <person name="Drula E."/>
            <person name="Henrissat B."/>
            <person name="Morin E."/>
            <person name="Kohler A."/>
            <person name="Barry K."/>
            <person name="LaButti K."/>
            <person name="Morin E."/>
            <person name="Salamov A."/>
            <person name="Lipzen A."/>
            <person name="Mereny Z."/>
            <person name="Hegedus B."/>
            <person name="Baldrian P."/>
            <person name="Stursova M."/>
            <person name="Weitz H."/>
            <person name="Taylor A."/>
            <person name="Grigoriev I.V."/>
            <person name="Nagy L.G."/>
            <person name="Martin F."/>
            <person name="Kauserud H."/>
        </authorList>
    </citation>
    <scope>NUCLEOTIDE SEQUENCE</scope>
    <source>
        <strain evidence="2">9144</strain>
    </source>
</reference>
<feature type="non-terminal residue" evidence="2">
    <location>
        <position position="411"/>
    </location>
</feature>
<dbReference type="EMBL" id="JARJCW010000130">
    <property type="protein sequence ID" value="KAJ7191641.1"/>
    <property type="molecule type" value="Genomic_DNA"/>
</dbReference>
<proteinExistence type="predicted"/>
<dbReference type="Proteomes" id="UP001219525">
    <property type="component" value="Unassembled WGS sequence"/>
</dbReference>
<gene>
    <name evidence="2" type="ORF">GGX14DRAFT_481196</name>
</gene>
<feature type="compositionally biased region" description="Polar residues" evidence="1">
    <location>
        <begin position="1"/>
        <end position="13"/>
    </location>
</feature>
<feature type="compositionally biased region" description="Low complexity" evidence="1">
    <location>
        <begin position="333"/>
        <end position="353"/>
    </location>
</feature>
<organism evidence="2 3">
    <name type="scientific">Mycena pura</name>
    <dbReference type="NCBI Taxonomy" id="153505"/>
    <lineage>
        <taxon>Eukaryota</taxon>
        <taxon>Fungi</taxon>
        <taxon>Dikarya</taxon>
        <taxon>Basidiomycota</taxon>
        <taxon>Agaricomycotina</taxon>
        <taxon>Agaricomycetes</taxon>
        <taxon>Agaricomycetidae</taxon>
        <taxon>Agaricales</taxon>
        <taxon>Marasmiineae</taxon>
        <taxon>Mycenaceae</taxon>
        <taxon>Mycena</taxon>
    </lineage>
</organism>
<evidence type="ECO:0000313" key="3">
    <source>
        <dbReference type="Proteomes" id="UP001219525"/>
    </source>
</evidence>
<protein>
    <submittedName>
        <fullName evidence="2">Uncharacterized protein</fullName>
    </submittedName>
</protein>
<accession>A0AAD6UPH5</accession>
<keyword evidence="3" id="KW-1185">Reference proteome</keyword>
<feature type="compositionally biased region" description="Polar residues" evidence="1">
    <location>
        <begin position="354"/>
        <end position="367"/>
    </location>
</feature>
<sequence>MSPTSQSERSALNNGKRKRVSDSDDDVQDIKCALGKFLAVMRRESLLSAVDADEWDDLVSRVSNTPEPLSDRALLVPFTEASPFFGELCGPIKTLPIREDLSQATDASDAIYDDAARSLQASDLWRGVQKHVVMEKSTSYRTAIDLVLLTAVNLAQRRICESPETDDALRIRHRLVRAATNDLPTASWVAIQQDVDIPGQSGLACNGTLDYLLTIVSTDNVAHARRPGHTFLDVADVYGSAEARLGDIHSAAAALTGITVARTARSMDRDETAVQVASQGAALCVLAKRAAVINALTNGVEWRFYQISQEPDQGSAAAPSDEHNAGAGPRQKASATRSPPDPRPSSLRRAPASKPNSSPLPTASARSTPGPFTIAATRKLDIFAGRNLAAVLRLLTVSILSNPEEFGKLAS</sequence>
<evidence type="ECO:0000256" key="1">
    <source>
        <dbReference type="SAM" id="MobiDB-lite"/>
    </source>
</evidence>
<comment type="caution">
    <text evidence="2">The sequence shown here is derived from an EMBL/GenBank/DDBJ whole genome shotgun (WGS) entry which is preliminary data.</text>
</comment>